<name>A0ABR1UF08_9PEZI</name>
<evidence type="ECO:0000256" key="1">
    <source>
        <dbReference type="SAM" id="MobiDB-lite"/>
    </source>
</evidence>
<dbReference type="EMBL" id="JAQQWM010000007">
    <property type="protein sequence ID" value="KAK8057494.1"/>
    <property type="molecule type" value="Genomic_DNA"/>
</dbReference>
<evidence type="ECO:0000313" key="3">
    <source>
        <dbReference type="Proteomes" id="UP001446871"/>
    </source>
</evidence>
<feature type="compositionally biased region" description="Polar residues" evidence="1">
    <location>
        <begin position="39"/>
        <end position="51"/>
    </location>
</feature>
<reference evidence="2 3" key="1">
    <citation type="submission" date="2023-01" db="EMBL/GenBank/DDBJ databases">
        <title>Analysis of 21 Apiospora genomes using comparative genomics revels a genus with tremendous synthesis potential of carbohydrate active enzymes and secondary metabolites.</title>
        <authorList>
            <person name="Sorensen T."/>
        </authorList>
    </citation>
    <scope>NUCLEOTIDE SEQUENCE [LARGE SCALE GENOMIC DNA]</scope>
    <source>
        <strain evidence="2 3">CBS 83171</strain>
    </source>
</reference>
<proteinExistence type="predicted"/>
<evidence type="ECO:0000313" key="2">
    <source>
        <dbReference type="EMBL" id="KAK8057494.1"/>
    </source>
</evidence>
<feature type="region of interest" description="Disordered" evidence="1">
    <location>
        <begin position="31"/>
        <end position="51"/>
    </location>
</feature>
<feature type="compositionally biased region" description="Basic and acidic residues" evidence="1">
    <location>
        <begin position="337"/>
        <end position="360"/>
    </location>
</feature>
<feature type="region of interest" description="Disordered" evidence="1">
    <location>
        <begin position="312"/>
        <end position="417"/>
    </location>
</feature>
<comment type="caution">
    <text evidence="2">The sequence shown here is derived from an EMBL/GenBank/DDBJ whole genome shotgun (WGS) entry which is preliminary data.</text>
</comment>
<gene>
    <name evidence="2" type="ORF">PG996_011431</name>
</gene>
<organism evidence="2 3">
    <name type="scientific">Apiospora saccharicola</name>
    <dbReference type="NCBI Taxonomy" id="335842"/>
    <lineage>
        <taxon>Eukaryota</taxon>
        <taxon>Fungi</taxon>
        <taxon>Dikarya</taxon>
        <taxon>Ascomycota</taxon>
        <taxon>Pezizomycotina</taxon>
        <taxon>Sordariomycetes</taxon>
        <taxon>Xylariomycetidae</taxon>
        <taxon>Amphisphaeriales</taxon>
        <taxon>Apiosporaceae</taxon>
        <taxon>Apiospora</taxon>
    </lineage>
</organism>
<dbReference type="Proteomes" id="UP001446871">
    <property type="component" value="Unassembled WGS sequence"/>
</dbReference>
<sequence length="417" mass="48985">MDSITRNLVHIQGVVHTLGQDVEKLRSDLQHATPASGPFPTNQPASASTSLGTRQRRYQYILDRTRSLPKNQFLDLVQEEMQRIWLEEDPRSATHPKLPRYMMTDRLRTRAALAIKDEWVKQGIWQLSFEGLIQKRYLNVGVWKHQELMSLIDDHGLDLEKYPNTYARMCRHRDASRPCHQFRYQVDKVRDRILDEWRQSVVEKESETDDDTTNTRVTLPPAQIDTQAYQRVRKTWTRWRIWDKQWEVLPGQHWRHERPLEELLTPQEIKWYTEFQATWVEPGFSGPHRLVHRVESEREVLEMFERRLGGTMSFWNGKADPHRGLKRMRRSSWQKSLPDRDLTGDDSREDPVSREDETPPRKKRVVKVPDDTDGSSSDGEVPGSLDQSSSNGKRRRAWKSPFVVDDDESSDPLTTVG</sequence>
<protein>
    <submittedName>
        <fullName evidence="2">Uncharacterized protein</fullName>
    </submittedName>
</protein>
<accession>A0ABR1UF08</accession>
<keyword evidence="3" id="KW-1185">Reference proteome</keyword>